<dbReference type="RefSeq" id="XP_018294050.1">
    <property type="nucleotide sequence ID" value="XM_018438321.1"/>
</dbReference>
<evidence type="ECO:0000256" key="1">
    <source>
        <dbReference type="SAM" id="MobiDB-lite"/>
    </source>
</evidence>
<dbReference type="GO" id="GO:0005737">
    <property type="term" value="C:cytoplasm"/>
    <property type="evidence" value="ECO:0007669"/>
    <property type="project" value="TreeGrafter"/>
</dbReference>
<sequence>MNSTQTQTNTPKPALNGARIKQRKGVQKAQAKHEPEIFRDQVLKLLETAKPGNLEDISLKLDAGGNTLEYRKYNDSLFEILITGGILEPGGIINDDAERCPFSIFGCADDNTSIKNAVDVFNKLIRRYKYLTRSFEETLKNILQYINRWQPAENHKLAVATGYFVTIQLGSLSVLKVLFKDYLVKDGLSLEFATTVFRTILSVQTIEQLGKSLINSGLDSKLIELFPPNKREDECLVRHFEAEDMKPLVEFHQRNQKNSKKDELAYKLKEMLQSEAGVAEVIAYVKQSSKDAGLVESEIIQIIWVAILSTLDLINARPDQVEAQTFRALNEWSKLMEAFATSPKTEIVLLQKAQLTCYEDAKFTKFFRQIVQLLYKNDVLSDNAILYWADKAHKPQGKTMFIKQMEPFVQWLKDNEDSSEEEED</sequence>
<dbReference type="SUPFAM" id="SSF48371">
    <property type="entry name" value="ARM repeat"/>
    <property type="match status" value="1"/>
</dbReference>
<dbReference type="VEuPathDB" id="FungiDB:PHYBLDRAFT_180480"/>
<evidence type="ECO:0000313" key="4">
    <source>
        <dbReference type="Proteomes" id="UP000077315"/>
    </source>
</evidence>
<dbReference type="InParanoid" id="A0A167NIN8"/>
<dbReference type="GeneID" id="28999227"/>
<dbReference type="EMBL" id="KV440976">
    <property type="protein sequence ID" value="OAD76010.1"/>
    <property type="molecule type" value="Genomic_DNA"/>
</dbReference>
<dbReference type="PANTHER" id="PTHR14208">
    <property type="entry name" value="BASIC LEUCINE ZIPPER AND W2 DOMAIN-CONTAINING PROTEIN"/>
    <property type="match status" value="1"/>
</dbReference>
<dbReference type="InterPro" id="IPR057397">
    <property type="entry name" value="HEAT_5MP1_2"/>
</dbReference>
<keyword evidence="4" id="KW-1185">Reference proteome</keyword>
<dbReference type="Proteomes" id="UP000077315">
    <property type="component" value="Unassembled WGS sequence"/>
</dbReference>
<name>A0A167NIN8_PHYB8</name>
<feature type="compositionally biased region" description="Polar residues" evidence="1">
    <location>
        <begin position="1"/>
        <end position="11"/>
    </location>
</feature>
<dbReference type="PROSITE" id="PS51363">
    <property type="entry name" value="W2"/>
    <property type="match status" value="1"/>
</dbReference>
<dbReference type="GO" id="GO:0016020">
    <property type="term" value="C:membrane"/>
    <property type="evidence" value="ECO:0007669"/>
    <property type="project" value="TreeGrafter"/>
</dbReference>
<dbReference type="AlphaFoldDB" id="A0A167NIN8"/>
<feature type="domain" description="W2" evidence="2">
    <location>
        <begin position="254"/>
        <end position="422"/>
    </location>
</feature>
<dbReference type="OrthoDB" id="1727522at2759"/>
<dbReference type="InterPro" id="IPR003307">
    <property type="entry name" value="W2_domain"/>
</dbReference>
<feature type="region of interest" description="Disordered" evidence="1">
    <location>
        <begin position="1"/>
        <end position="32"/>
    </location>
</feature>
<dbReference type="InterPro" id="IPR016024">
    <property type="entry name" value="ARM-type_fold"/>
</dbReference>
<evidence type="ECO:0000313" key="3">
    <source>
        <dbReference type="EMBL" id="OAD76010.1"/>
    </source>
</evidence>
<accession>A0A167NIN8</accession>
<dbReference type="Pfam" id="PF25504">
    <property type="entry name" value="HEAT_5MP1_2"/>
    <property type="match status" value="1"/>
</dbReference>
<protein>
    <recommendedName>
        <fullName evidence="2">W2 domain-containing protein</fullName>
    </recommendedName>
</protein>
<dbReference type="PANTHER" id="PTHR14208:SF2">
    <property type="entry name" value="PROTEIN KRASAVIETZ"/>
    <property type="match status" value="1"/>
</dbReference>
<dbReference type="SMART" id="SM00515">
    <property type="entry name" value="eIF5C"/>
    <property type="match status" value="1"/>
</dbReference>
<reference evidence="4" key="1">
    <citation type="submission" date="2015-06" db="EMBL/GenBank/DDBJ databases">
        <title>Expansion of signal transduction pathways in fungi by whole-genome duplication.</title>
        <authorList>
            <consortium name="DOE Joint Genome Institute"/>
            <person name="Corrochano L.M."/>
            <person name="Kuo A."/>
            <person name="Marcet-Houben M."/>
            <person name="Polaino S."/>
            <person name="Salamov A."/>
            <person name="Villalobos J.M."/>
            <person name="Alvarez M.I."/>
            <person name="Avalos J."/>
            <person name="Benito E.P."/>
            <person name="Benoit I."/>
            <person name="Burger G."/>
            <person name="Camino L.P."/>
            <person name="Canovas D."/>
            <person name="Cerda-Olmedo E."/>
            <person name="Cheng J.-F."/>
            <person name="Dominguez A."/>
            <person name="Elias M."/>
            <person name="Eslava A.P."/>
            <person name="Glaser F."/>
            <person name="Grimwood J."/>
            <person name="Gutierrez G."/>
            <person name="Heitman J."/>
            <person name="Henrissat B."/>
            <person name="Iturriaga E.A."/>
            <person name="Lang B.F."/>
            <person name="Lavin J.L."/>
            <person name="Lee S."/>
            <person name="Li W."/>
            <person name="Lindquist E."/>
            <person name="Lopez-Garcia S."/>
            <person name="Luque E.M."/>
            <person name="Marcos A.T."/>
            <person name="Martin J."/>
            <person name="McCluskey K."/>
            <person name="Medina H.R."/>
            <person name="Miralles-Duran A."/>
            <person name="Miyazaki A."/>
            <person name="Munoz-Torres E."/>
            <person name="Oguiza J.A."/>
            <person name="Ohm R."/>
            <person name="Olmedo M."/>
            <person name="Orejas M."/>
            <person name="Ortiz-Castellanos L."/>
            <person name="Pisabarro A.G."/>
            <person name="Rodriguez-Romero J."/>
            <person name="Ruiz-Herrera J."/>
            <person name="Ruiz-Vazquez R."/>
            <person name="Sanz C."/>
            <person name="Schackwitz W."/>
            <person name="Schmutz J."/>
            <person name="Shahriari M."/>
            <person name="Shelest E."/>
            <person name="Silva-Franco F."/>
            <person name="Soanes D."/>
            <person name="Syed K."/>
            <person name="Tagua V.G."/>
            <person name="Talbot N.J."/>
            <person name="Thon M."/>
            <person name="De vries R.P."/>
            <person name="Wiebenga A."/>
            <person name="Yadav J.S."/>
            <person name="Braun E.L."/>
            <person name="Baker S."/>
            <person name="Garre V."/>
            <person name="Horwitz B."/>
            <person name="Torres-Martinez S."/>
            <person name="Idnurm A."/>
            <person name="Herrera-Estrella A."/>
            <person name="Gabaldon T."/>
            <person name="Grigoriev I.V."/>
        </authorList>
    </citation>
    <scope>NUCLEOTIDE SEQUENCE [LARGE SCALE GENOMIC DNA]</scope>
    <source>
        <strain evidence="4">NRRL 1555(-)</strain>
    </source>
</reference>
<gene>
    <name evidence="3" type="ORF">PHYBLDRAFT_180480</name>
</gene>
<proteinExistence type="predicted"/>
<dbReference type="Pfam" id="PF02020">
    <property type="entry name" value="W2"/>
    <property type="match status" value="1"/>
</dbReference>
<dbReference type="Gene3D" id="1.25.40.180">
    <property type="match status" value="1"/>
</dbReference>
<organism evidence="3 4">
    <name type="scientific">Phycomyces blakesleeanus (strain ATCC 8743b / DSM 1359 / FGSC 10004 / NBRC 33097 / NRRL 1555)</name>
    <dbReference type="NCBI Taxonomy" id="763407"/>
    <lineage>
        <taxon>Eukaryota</taxon>
        <taxon>Fungi</taxon>
        <taxon>Fungi incertae sedis</taxon>
        <taxon>Mucoromycota</taxon>
        <taxon>Mucoromycotina</taxon>
        <taxon>Mucoromycetes</taxon>
        <taxon>Mucorales</taxon>
        <taxon>Phycomycetaceae</taxon>
        <taxon>Phycomyces</taxon>
    </lineage>
</organism>
<dbReference type="STRING" id="763407.A0A167NIN8"/>
<evidence type="ECO:0000259" key="2">
    <source>
        <dbReference type="PROSITE" id="PS51363"/>
    </source>
</evidence>
<dbReference type="InterPro" id="IPR051245">
    <property type="entry name" value="eIF5-mimic_regulator"/>
</dbReference>